<gene>
    <name evidence="1" type="ORF">D9Q98_009184</name>
</gene>
<accession>A0A9D4TP54</accession>
<organism evidence="1 2">
    <name type="scientific">Chlorella vulgaris</name>
    <name type="common">Green alga</name>
    <dbReference type="NCBI Taxonomy" id="3077"/>
    <lineage>
        <taxon>Eukaryota</taxon>
        <taxon>Viridiplantae</taxon>
        <taxon>Chlorophyta</taxon>
        <taxon>core chlorophytes</taxon>
        <taxon>Trebouxiophyceae</taxon>
        <taxon>Chlorellales</taxon>
        <taxon>Chlorellaceae</taxon>
        <taxon>Chlorella clade</taxon>
        <taxon>Chlorella</taxon>
    </lineage>
</organism>
<reference evidence="1" key="1">
    <citation type="journal article" date="2019" name="Plant J.">
        <title>Chlorella vulgaris genome assembly and annotation reveals the molecular basis for metabolic acclimation to high light conditions.</title>
        <authorList>
            <person name="Cecchin M."/>
            <person name="Marcolungo L."/>
            <person name="Rossato M."/>
            <person name="Girolomoni L."/>
            <person name="Cosentino E."/>
            <person name="Cuine S."/>
            <person name="Li-Beisson Y."/>
            <person name="Delledonne M."/>
            <person name="Ballottari M."/>
        </authorList>
    </citation>
    <scope>NUCLEOTIDE SEQUENCE</scope>
    <source>
        <strain evidence="1">211/11P</strain>
    </source>
</reference>
<proteinExistence type="predicted"/>
<evidence type="ECO:0000313" key="2">
    <source>
        <dbReference type="Proteomes" id="UP001055712"/>
    </source>
</evidence>
<comment type="caution">
    <text evidence="1">The sequence shown here is derived from an EMBL/GenBank/DDBJ whole genome shotgun (WGS) entry which is preliminary data.</text>
</comment>
<dbReference type="Proteomes" id="UP001055712">
    <property type="component" value="Unassembled WGS sequence"/>
</dbReference>
<keyword evidence="2" id="KW-1185">Reference proteome</keyword>
<name>A0A9D4TP54_CHLVU</name>
<evidence type="ECO:0000313" key="1">
    <source>
        <dbReference type="EMBL" id="KAI3430772.1"/>
    </source>
</evidence>
<dbReference type="EMBL" id="SIDB01000007">
    <property type="protein sequence ID" value="KAI3430772.1"/>
    <property type="molecule type" value="Genomic_DNA"/>
</dbReference>
<reference evidence="1" key="2">
    <citation type="submission" date="2020-11" db="EMBL/GenBank/DDBJ databases">
        <authorList>
            <person name="Cecchin M."/>
            <person name="Marcolungo L."/>
            <person name="Rossato M."/>
            <person name="Girolomoni L."/>
            <person name="Cosentino E."/>
            <person name="Cuine S."/>
            <person name="Li-Beisson Y."/>
            <person name="Delledonne M."/>
            <person name="Ballottari M."/>
        </authorList>
    </citation>
    <scope>NUCLEOTIDE SEQUENCE</scope>
    <source>
        <strain evidence="1">211/11P</strain>
        <tissue evidence="1">Whole cell</tissue>
    </source>
</reference>
<sequence>MQANGGAWQVDSSGCTEGGSVSLELQGPFGSPDPGCLLDFQGNQADGVGIVMGFTDACSIYSASGYSITTSDGITIKSVTLGHCNSYTAGSFKLRFTAPDGAVTDVAITGMPVEEIGSFSYNVPGWGFSVPPDAEGYTLQLVGAPFDAAAAYLRALSTQQCNVAGETCESDTDCCATARYCAGPTYPPQCASVSGWEWQWVV</sequence>
<dbReference type="AlphaFoldDB" id="A0A9D4TP54"/>
<protein>
    <submittedName>
        <fullName evidence="1">Uncharacterized protein</fullName>
    </submittedName>
</protein>